<dbReference type="HOGENOM" id="CLU_072547_1_0_3"/>
<accession>B0CCT6</accession>
<dbReference type="KEGG" id="amr:AM1_4269"/>
<name>B0CCT6_ACAM1</name>
<dbReference type="OrthoDB" id="9797191at2"/>
<dbReference type="PANTHER" id="PTHR35788">
    <property type="entry name" value="EXPORTED PROTEIN-RELATED"/>
    <property type="match status" value="1"/>
</dbReference>
<evidence type="ECO:0000313" key="2">
    <source>
        <dbReference type="Proteomes" id="UP000000268"/>
    </source>
</evidence>
<dbReference type="Proteomes" id="UP000000268">
    <property type="component" value="Chromosome"/>
</dbReference>
<dbReference type="InterPro" id="IPR052913">
    <property type="entry name" value="Glycopeptide_resist_protein"/>
</dbReference>
<reference evidence="1 2" key="1">
    <citation type="journal article" date="2008" name="Proc. Natl. Acad. Sci. U.S.A.">
        <title>Niche adaptation and genome expansion in the chlorophyll d-producing cyanobacterium Acaryochloris marina.</title>
        <authorList>
            <person name="Swingley W.D."/>
            <person name="Chen M."/>
            <person name="Cheung P.C."/>
            <person name="Conrad A.L."/>
            <person name="Dejesa L.C."/>
            <person name="Hao J."/>
            <person name="Honchak B.M."/>
            <person name="Karbach L.E."/>
            <person name="Kurdoglu A."/>
            <person name="Lahiri S."/>
            <person name="Mastrian S.D."/>
            <person name="Miyashita H."/>
            <person name="Page L."/>
            <person name="Ramakrishna P."/>
            <person name="Satoh S."/>
            <person name="Sattley W.M."/>
            <person name="Shimada Y."/>
            <person name="Taylor H.L."/>
            <person name="Tomo T."/>
            <person name="Tsuchiya T."/>
            <person name="Wang Z.T."/>
            <person name="Raymond J."/>
            <person name="Mimuro M."/>
            <person name="Blankenship R.E."/>
            <person name="Touchman J.W."/>
        </authorList>
    </citation>
    <scope>NUCLEOTIDE SEQUENCE [LARGE SCALE GENOMIC DNA]</scope>
    <source>
        <strain evidence="2">MBIC 11017</strain>
    </source>
</reference>
<evidence type="ECO:0000313" key="1">
    <source>
        <dbReference type="EMBL" id="ABW29248.1"/>
    </source>
</evidence>
<dbReference type="STRING" id="329726.AM1_4269"/>
<keyword evidence="2" id="KW-1185">Reference proteome</keyword>
<dbReference type="Pfam" id="PF04294">
    <property type="entry name" value="VanW"/>
    <property type="match status" value="1"/>
</dbReference>
<dbReference type="RefSeq" id="WP_012164579.1">
    <property type="nucleotide sequence ID" value="NC_009925.1"/>
</dbReference>
<dbReference type="AlphaFoldDB" id="B0CCT6"/>
<gene>
    <name evidence="1" type="primary">vanW</name>
    <name evidence="1" type="ordered locus">AM1_4269</name>
</gene>
<protein>
    <submittedName>
        <fullName evidence="1">Vancomycin B-type resistance protein VanW, putative</fullName>
    </submittedName>
</protein>
<dbReference type="PANTHER" id="PTHR35788:SF1">
    <property type="entry name" value="EXPORTED PROTEIN"/>
    <property type="match status" value="1"/>
</dbReference>
<sequence length="288" mass="33469">MPVNYLQQPQPQQRTRLRLLLGRQYYIQKRKWEWQFSGTKFAVPKGANRLPITVFSHQSFLLRQLKDVDMWLQHNKVTNLQLAINCINPVIIYPGEVFSFWYLVGNPTKRRGFKLGMTLNNGQVKSGYGGGLCQLANLIYWMALHSPLTIKERWRHSYDVFPDLNRSLPFGSGATVAYNYIDLQLENNTHQPFQLCLWLTDTDLCGELRSDTKCPYHYDVLERNHQITGPVAGRYMRHNQIFRKKRHVLTDEVFPDEFITENHALMMYSPLLSSGDEEASSSKSSAHS</sequence>
<dbReference type="InterPro" id="IPR007391">
    <property type="entry name" value="Vancomycin_resist_VanW"/>
</dbReference>
<organism evidence="1 2">
    <name type="scientific">Acaryochloris marina (strain MBIC 11017)</name>
    <dbReference type="NCBI Taxonomy" id="329726"/>
    <lineage>
        <taxon>Bacteria</taxon>
        <taxon>Bacillati</taxon>
        <taxon>Cyanobacteriota</taxon>
        <taxon>Cyanophyceae</taxon>
        <taxon>Acaryochloridales</taxon>
        <taxon>Acaryochloridaceae</taxon>
        <taxon>Acaryochloris</taxon>
    </lineage>
</organism>
<dbReference type="eggNOG" id="COG2720">
    <property type="taxonomic scope" value="Bacteria"/>
</dbReference>
<dbReference type="EMBL" id="CP000828">
    <property type="protein sequence ID" value="ABW29248.1"/>
    <property type="molecule type" value="Genomic_DNA"/>
</dbReference>
<proteinExistence type="predicted"/>